<protein>
    <submittedName>
        <fullName evidence="2">Uncharacterized protein</fullName>
    </submittedName>
</protein>
<name>A0A9D4Q371_RHISA</name>
<reference evidence="2" key="2">
    <citation type="submission" date="2021-09" db="EMBL/GenBank/DDBJ databases">
        <authorList>
            <person name="Jia N."/>
            <person name="Wang J."/>
            <person name="Shi W."/>
            <person name="Du L."/>
            <person name="Sun Y."/>
            <person name="Zhan W."/>
            <person name="Jiang J."/>
            <person name="Wang Q."/>
            <person name="Zhang B."/>
            <person name="Ji P."/>
            <person name="Sakyi L.B."/>
            <person name="Cui X."/>
            <person name="Yuan T."/>
            <person name="Jiang B."/>
            <person name="Yang W."/>
            <person name="Lam T.T.-Y."/>
            <person name="Chang Q."/>
            <person name="Ding S."/>
            <person name="Wang X."/>
            <person name="Zhu J."/>
            <person name="Ruan X."/>
            <person name="Zhao L."/>
            <person name="Wei J."/>
            <person name="Que T."/>
            <person name="Du C."/>
            <person name="Cheng J."/>
            <person name="Dai P."/>
            <person name="Han X."/>
            <person name="Huang E."/>
            <person name="Gao Y."/>
            <person name="Liu J."/>
            <person name="Shao H."/>
            <person name="Ye R."/>
            <person name="Li L."/>
            <person name="Wei W."/>
            <person name="Wang X."/>
            <person name="Wang C."/>
            <person name="Huo Q."/>
            <person name="Li W."/>
            <person name="Guo W."/>
            <person name="Chen H."/>
            <person name="Chen S."/>
            <person name="Zhou L."/>
            <person name="Zhou L."/>
            <person name="Ni X."/>
            <person name="Tian J."/>
            <person name="Zhou Y."/>
            <person name="Sheng Y."/>
            <person name="Liu T."/>
            <person name="Pan Y."/>
            <person name="Xia L."/>
            <person name="Li J."/>
            <person name="Zhao F."/>
            <person name="Cao W."/>
        </authorList>
    </citation>
    <scope>NUCLEOTIDE SEQUENCE</scope>
    <source>
        <strain evidence="2">Rsan-2018</strain>
        <tissue evidence="2">Larvae</tissue>
    </source>
</reference>
<sequence length="108" mass="11993">MSEISRLKKTVNCIIHAYRDEGYISYAAHERPRTMTGVQDMNIPYAFRTATEVGAAAVVPAKVSAIERRLAKRQLNSHVVAQKPRLCEANKAHPSNIDEATEAAEFPI</sequence>
<dbReference type="EMBL" id="JABSTV010001249">
    <property type="protein sequence ID" value="KAH7963486.1"/>
    <property type="molecule type" value="Genomic_DNA"/>
</dbReference>
<dbReference type="Proteomes" id="UP000821837">
    <property type="component" value="Chromosome 3"/>
</dbReference>
<gene>
    <name evidence="2" type="ORF">HPB52_021253</name>
</gene>
<keyword evidence="3" id="KW-1185">Reference proteome</keyword>
<feature type="region of interest" description="Disordered" evidence="1">
    <location>
        <begin position="86"/>
        <end position="108"/>
    </location>
</feature>
<evidence type="ECO:0000256" key="1">
    <source>
        <dbReference type="SAM" id="MobiDB-lite"/>
    </source>
</evidence>
<comment type="caution">
    <text evidence="2">The sequence shown here is derived from an EMBL/GenBank/DDBJ whole genome shotgun (WGS) entry which is preliminary data.</text>
</comment>
<proteinExistence type="predicted"/>
<organism evidence="2 3">
    <name type="scientific">Rhipicephalus sanguineus</name>
    <name type="common">Brown dog tick</name>
    <name type="synonym">Ixodes sanguineus</name>
    <dbReference type="NCBI Taxonomy" id="34632"/>
    <lineage>
        <taxon>Eukaryota</taxon>
        <taxon>Metazoa</taxon>
        <taxon>Ecdysozoa</taxon>
        <taxon>Arthropoda</taxon>
        <taxon>Chelicerata</taxon>
        <taxon>Arachnida</taxon>
        <taxon>Acari</taxon>
        <taxon>Parasitiformes</taxon>
        <taxon>Ixodida</taxon>
        <taxon>Ixodoidea</taxon>
        <taxon>Ixodidae</taxon>
        <taxon>Rhipicephalinae</taxon>
        <taxon>Rhipicephalus</taxon>
        <taxon>Rhipicephalus</taxon>
    </lineage>
</organism>
<evidence type="ECO:0000313" key="3">
    <source>
        <dbReference type="Proteomes" id="UP000821837"/>
    </source>
</evidence>
<evidence type="ECO:0000313" key="2">
    <source>
        <dbReference type="EMBL" id="KAH7963486.1"/>
    </source>
</evidence>
<accession>A0A9D4Q371</accession>
<dbReference type="AlphaFoldDB" id="A0A9D4Q371"/>
<reference evidence="2" key="1">
    <citation type="journal article" date="2020" name="Cell">
        <title>Large-Scale Comparative Analyses of Tick Genomes Elucidate Their Genetic Diversity and Vector Capacities.</title>
        <authorList>
            <consortium name="Tick Genome and Microbiome Consortium (TIGMIC)"/>
            <person name="Jia N."/>
            <person name="Wang J."/>
            <person name="Shi W."/>
            <person name="Du L."/>
            <person name="Sun Y."/>
            <person name="Zhan W."/>
            <person name="Jiang J.F."/>
            <person name="Wang Q."/>
            <person name="Zhang B."/>
            <person name="Ji P."/>
            <person name="Bell-Sakyi L."/>
            <person name="Cui X.M."/>
            <person name="Yuan T.T."/>
            <person name="Jiang B.G."/>
            <person name="Yang W.F."/>
            <person name="Lam T.T."/>
            <person name="Chang Q.C."/>
            <person name="Ding S.J."/>
            <person name="Wang X.J."/>
            <person name="Zhu J.G."/>
            <person name="Ruan X.D."/>
            <person name="Zhao L."/>
            <person name="Wei J.T."/>
            <person name="Ye R.Z."/>
            <person name="Que T.C."/>
            <person name="Du C.H."/>
            <person name="Zhou Y.H."/>
            <person name="Cheng J.X."/>
            <person name="Dai P.F."/>
            <person name="Guo W.B."/>
            <person name="Han X.H."/>
            <person name="Huang E.J."/>
            <person name="Li L.F."/>
            <person name="Wei W."/>
            <person name="Gao Y.C."/>
            <person name="Liu J.Z."/>
            <person name="Shao H.Z."/>
            <person name="Wang X."/>
            <person name="Wang C.C."/>
            <person name="Yang T.C."/>
            <person name="Huo Q.B."/>
            <person name="Li W."/>
            <person name="Chen H.Y."/>
            <person name="Chen S.E."/>
            <person name="Zhou L.G."/>
            <person name="Ni X.B."/>
            <person name="Tian J.H."/>
            <person name="Sheng Y."/>
            <person name="Liu T."/>
            <person name="Pan Y.S."/>
            <person name="Xia L.Y."/>
            <person name="Li J."/>
            <person name="Zhao F."/>
            <person name="Cao W.C."/>
        </authorList>
    </citation>
    <scope>NUCLEOTIDE SEQUENCE</scope>
    <source>
        <strain evidence="2">Rsan-2018</strain>
    </source>
</reference>